<feature type="domain" description="Putative auto-transporter adhesin head GIN" evidence="3">
    <location>
        <begin position="34"/>
        <end position="218"/>
    </location>
</feature>
<dbReference type="EMBL" id="AP018694">
    <property type="protein sequence ID" value="BBE18360.1"/>
    <property type="molecule type" value="Genomic_DNA"/>
</dbReference>
<dbReference type="AlphaFoldDB" id="A0A5K7S9W7"/>
<dbReference type="InterPro" id="IPR021255">
    <property type="entry name" value="DUF2807"/>
</dbReference>
<accession>A0A5K7S9W7</accession>
<evidence type="ECO:0000313" key="4">
    <source>
        <dbReference type="EMBL" id="BBE18360.1"/>
    </source>
</evidence>
<evidence type="ECO:0000313" key="5">
    <source>
        <dbReference type="Proteomes" id="UP001193389"/>
    </source>
</evidence>
<name>A0A5K7S9W7_9BACT</name>
<dbReference type="Proteomes" id="UP001193389">
    <property type="component" value="Chromosome"/>
</dbReference>
<evidence type="ECO:0000256" key="1">
    <source>
        <dbReference type="SAM" id="MobiDB-lite"/>
    </source>
</evidence>
<proteinExistence type="predicted"/>
<sequence>MKTIKLITFFLFVAACVQATGVNAGRQTRQITGFHGVSVSSGIDLFLTQKSVEEVAVEAQSEDLDKIITEVEGGILKIYIKEKSWFNMKWDTRPRKVYVSFKTLDKLQASAGSDVISEGRLKLDKLNLDASSGSDVKLELEVSNLSVGSSSGSDISLKGTATDLEVSASSGSDIDASDLQSKNCNASTSSGSDIKVNVTEKLDASASSGGDIYYSGNPKTKDINESSGGDVHSR</sequence>
<gene>
    <name evidence="4" type="ORF">AQPE_2522</name>
</gene>
<protein>
    <recommendedName>
        <fullName evidence="3">Putative auto-transporter adhesin head GIN domain-containing protein</fullName>
    </recommendedName>
</protein>
<evidence type="ECO:0000256" key="2">
    <source>
        <dbReference type="SAM" id="SignalP"/>
    </source>
</evidence>
<feature type="compositionally biased region" description="Polar residues" evidence="1">
    <location>
        <begin position="179"/>
        <end position="192"/>
    </location>
</feature>
<dbReference type="Pfam" id="PF10988">
    <property type="entry name" value="DUF2807"/>
    <property type="match status" value="1"/>
</dbReference>
<feature type="signal peptide" evidence="2">
    <location>
        <begin position="1"/>
        <end position="19"/>
    </location>
</feature>
<dbReference type="PROSITE" id="PS51257">
    <property type="entry name" value="PROKAR_LIPOPROTEIN"/>
    <property type="match status" value="1"/>
</dbReference>
<feature type="region of interest" description="Disordered" evidence="1">
    <location>
        <begin position="170"/>
        <end position="234"/>
    </location>
</feature>
<keyword evidence="2" id="KW-0732">Signal</keyword>
<dbReference type="RefSeq" id="WP_318351272.1">
    <property type="nucleotide sequence ID" value="NZ_AP018694.1"/>
</dbReference>
<organism evidence="4 5">
    <name type="scientific">Aquipluma nitroreducens</name>
    <dbReference type="NCBI Taxonomy" id="2010828"/>
    <lineage>
        <taxon>Bacteria</taxon>
        <taxon>Pseudomonadati</taxon>
        <taxon>Bacteroidota</taxon>
        <taxon>Bacteroidia</taxon>
        <taxon>Marinilabiliales</taxon>
        <taxon>Prolixibacteraceae</taxon>
        <taxon>Aquipluma</taxon>
    </lineage>
</organism>
<dbReference type="KEGG" id="anf:AQPE_2522"/>
<evidence type="ECO:0000259" key="3">
    <source>
        <dbReference type="Pfam" id="PF10988"/>
    </source>
</evidence>
<keyword evidence="5" id="KW-1185">Reference proteome</keyword>
<reference evidence="4" key="1">
    <citation type="journal article" date="2020" name="Int. J. Syst. Evol. Microbiol.">
        <title>Aquipluma nitroreducens gen. nov. sp. nov., a novel facultatively anaerobic bacterium isolated from a freshwater lake.</title>
        <authorList>
            <person name="Watanabe M."/>
            <person name="Kojima H."/>
            <person name="Fukui M."/>
        </authorList>
    </citation>
    <scope>NUCLEOTIDE SEQUENCE</scope>
    <source>
        <strain evidence="4">MeG22</strain>
    </source>
</reference>
<feature type="chain" id="PRO_5024355206" description="Putative auto-transporter adhesin head GIN domain-containing protein" evidence="2">
    <location>
        <begin position="20"/>
        <end position="234"/>
    </location>
</feature>
<dbReference type="Gene3D" id="2.160.20.120">
    <property type="match status" value="1"/>
</dbReference>